<name>A0A367FJD9_9ACTN</name>
<feature type="chain" id="PRO_5016811575" description="DUF5666 domain-containing protein" evidence="2">
    <location>
        <begin position="30"/>
        <end position="308"/>
    </location>
</feature>
<feature type="signal peptide" evidence="2">
    <location>
        <begin position="1"/>
        <end position="29"/>
    </location>
</feature>
<gene>
    <name evidence="3" type="ORF">DQ384_17415</name>
</gene>
<evidence type="ECO:0000256" key="1">
    <source>
        <dbReference type="SAM" id="MobiDB-lite"/>
    </source>
</evidence>
<dbReference type="OrthoDB" id="3867480at2"/>
<reference evidence="3 4" key="1">
    <citation type="submission" date="2018-06" db="EMBL/GenBank/DDBJ databases">
        <title>Sphaerisporangium craniellae sp. nov., isolated from a marine sponge in the South China Sea.</title>
        <authorList>
            <person name="Li L."/>
        </authorList>
    </citation>
    <scope>NUCLEOTIDE SEQUENCE [LARGE SCALE GENOMIC DNA]</scope>
    <source>
        <strain evidence="3 4">CCTCC AA 208026</strain>
    </source>
</reference>
<evidence type="ECO:0008006" key="5">
    <source>
        <dbReference type="Google" id="ProtNLM"/>
    </source>
</evidence>
<organism evidence="3 4">
    <name type="scientific">Sphaerisporangium album</name>
    <dbReference type="NCBI Taxonomy" id="509200"/>
    <lineage>
        <taxon>Bacteria</taxon>
        <taxon>Bacillati</taxon>
        <taxon>Actinomycetota</taxon>
        <taxon>Actinomycetes</taxon>
        <taxon>Streptosporangiales</taxon>
        <taxon>Streptosporangiaceae</taxon>
        <taxon>Sphaerisporangium</taxon>
    </lineage>
</organism>
<dbReference type="Proteomes" id="UP000253094">
    <property type="component" value="Unassembled WGS sequence"/>
</dbReference>
<dbReference type="RefSeq" id="WP_114029885.1">
    <property type="nucleotide sequence ID" value="NZ_QOIL01000009.1"/>
</dbReference>
<evidence type="ECO:0000313" key="3">
    <source>
        <dbReference type="EMBL" id="RCG29942.1"/>
    </source>
</evidence>
<dbReference type="AlphaFoldDB" id="A0A367FJD9"/>
<protein>
    <recommendedName>
        <fullName evidence="5">DUF5666 domain-containing protein</fullName>
    </recommendedName>
</protein>
<proteinExistence type="predicted"/>
<comment type="caution">
    <text evidence="3">The sequence shown here is derived from an EMBL/GenBank/DDBJ whole genome shotgun (WGS) entry which is preliminary data.</text>
</comment>
<evidence type="ECO:0000256" key="2">
    <source>
        <dbReference type="SAM" id="SignalP"/>
    </source>
</evidence>
<sequence length="308" mass="31534">MITKISRIGRMSLLPAAALVAFVPATASATPLPEVPAVSAFDGGKPLASAGKAVRRCAERPRSCRFAIDAAASGEYYSAVKSLGNAVINCTLDEIKVTRQVTLRTSSSDNLGGEITGKISAEGTINGSGELSAGVNAEGSGSFDTPNKQQGPSATVGAKAGANGSGKITGSLGVKGAFEGAFRLQYQRTWTTEQTESTSYDVTVRSGDVLTFGASSAMQRIAGTLTVGGLKVRNVAVDGPSSVNTSTFVADTFTAPGGTCQRLRPQGRTAADDTPKRLARGTGGLTELPAVPPGARLREHVVFAAERP</sequence>
<keyword evidence="4" id="KW-1185">Reference proteome</keyword>
<keyword evidence="2" id="KW-0732">Signal</keyword>
<accession>A0A367FJD9</accession>
<feature type="compositionally biased region" description="Polar residues" evidence="1">
    <location>
        <begin position="142"/>
        <end position="153"/>
    </location>
</feature>
<evidence type="ECO:0000313" key="4">
    <source>
        <dbReference type="Proteomes" id="UP000253094"/>
    </source>
</evidence>
<feature type="region of interest" description="Disordered" evidence="1">
    <location>
        <begin position="130"/>
        <end position="162"/>
    </location>
</feature>
<dbReference type="EMBL" id="QOIL01000009">
    <property type="protein sequence ID" value="RCG29942.1"/>
    <property type="molecule type" value="Genomic_DNA"/>
</dbReference>